<dbReference type="GO" id="GO:0005884">
    <property type="term" value="C:actin filament"/>
    <property type="evidence" value="ECO:0007669"/>
    <property type="project" value="TreeGrafter"/>
</dbReference>
<reference evidence="11 12" key="1">
    <citation type="journal article" date="2018" name="Nat. Microbiol.">
        <title>Leveraging single-cell genomics to expand the fungal tree of life.</title>
        <authorList>
            <person name="Ahrendt S.R."/>
            <person name="Quandt C.A."/>
            <person name="Ciobanu D."/>
            <person name="Clum A."/>
            <person name="Salamov A."/>
            <person name="Andreopoulos B."/>
            <person name="Cheng J.F."/>
            <person name="Woyke T."/>
            <person name="Pelin A."/>
            <person name="Henrissat B."/>
            <person name="Reynolds N.K."/>
            <person name="Benny G.L."/>
            <person name="Smith M.E."/>
            <person name="James T.Y."/>
            <person name="Grigoriev I.V."/>
        </authorList>
    </citation>
    <scope>NUCLEOTIDE SEQUENCE [LARGE SCALE GENOMIC DNA]</scope>
    <source>
        <strain evidence="11 12">ATCC 52028</strain>
    </source>
</reference>
<gene>
    <name evidence="9" type="ORF">CAUPRSCDRAFT_10720</name>
    <name evidence="10" type="ORF">CXG81DRAFT_24273</name>
</gene>
<reference evidence="9" key="3">
    <citation type="submission" date="2018-08" db="EMBL/GenBank/DDBJ databases">
        <title>Leveraging single-cell genomics to expand the Fungal Tree of Life.</title>
        <authorList>
            <consortium name="DOE Joint Genome Institute"/>
            <person name="Ahrendt S.R."/>
            <person name="Quandt C.A."/>
            <person name="Ciobanu D."/>
            <person name="Clum A."/>
            <person name="Salamov A."/>
            <person name="Andreopoulos B."/>
            <person name="Cheng J.-F."/>
            <person name="Woyke T."/>
            <person name="Pelin A."/>
            <person name="Henrissat B."/>
            <person name="Reynolds N."/>
            <person name="Benny G.L."/>
            <person name="Smith M.E."/>
            <person name="James T.Y."/>
            <person name="Grigoriev I.V."/>
        </authorList>
    </citation>
    <scope>NUCLEOTIDE SEQUENCE</scope>
    <source>
        <strain evidence="9">ATCC 52028</strain>
    </source>
</reference>
<name>A0A4V1ITM9_9FUNG</name>
<comment type="similarity">
    <text evidence="2">Belongs to the actin-binding proteins ADF family. Twinfilin subfamily.</text>
</comment>
<evidence type="ECO:0000313" key="11">
    <source>
        <dbReference type="Proteomes" id="UP000268535"/>
    </source>
</evidence>
<dbReference type="EMBL" id="ML009212">
    <property type="protein sequence ID" value="RKO97617.1"/>
    <property type="molecule type" value="Genomic_DNA"/>
</dbReference>
<evidence type="ECO:0000313" key="9">
    <source>
        <dbReference type="EMBL" id="RKO97617.1"/>
    </source>
</evidence>
<dbReference type="GO" id="GO:0005737">
    <property type="term" value="C:cytoplasm"/>
    <property type="evidence" value="ECO:0007669"/>
    <property type="project" value="TreeGrafter"/>
</dbReference>
<evidence type="ECO:0000313" key="12">
    <source>
        <dbReference type="Proteomes" id="UP000274922"/>
    </source>
</evidence>
<evidence type="ECO:0000259" key="8">
    <source>
        <dbReference type="PROSITE" id="PS51263"/>
    </source>
</evidence>
<dbReference type="EMBL" id="ML014129">
    <property type="protein sequence ID" value="RKP03066.1"/>
    <property type="molecule type" value="Genomic_DNA"/>
</dbReference>
<dbReference type="GO" id="GO:0051016">
    <property type="term" value="P:barbed-end actin filament capping"/>
    <property type="evidence" value="ECO:0007669"/>
    <property type="project" value="TreeGrafter"/>
</dbReference>
<dbReference type="Proteomes" id="UP000268535">
    <property type="component" value="Unassembled WGS sequence"/>
</dbReference>
<dbReference type="PROSITE" id="PS51263">
    <property type="entry name" value="ADF_H"/>
    <property type="match status" value="1"/>
</dbReference>
<dbReference type="GO" id="GO:0030042">
    <property type="term" value="P:actin filament depolymerization"/>
    <property type="evidence" value="ECO:0007669"/>
    <property type="project" value="TreeGrafter"/>
</dbReference>
<dbReference type="PANTHER" id="PTHR13759:SF1">
    <property type="entry name" value="TWINFILIN"/>
    <property type="match status" value="1"/>
</dbReference>
<dbReference type="InterPro" id="IPR028458">
    <property type="entry name" value="Twinfilin"/>
</dbReference>
<dbReference type="GO" id="GO:0051015">
    <property type="term" value="F:actin filament binding"/>
    <property type="evidence" value="ECO:0007669"/>
    <property type="project" value="TreeGrafter"/>
</dbReference>
<feature type="domain" description="ADF-H" evidence="8">
    <location>
        <begin position="1"/>
        <end position="158"/>
    </location>
</feature>
<dbReference type="InterPro" id="IPR029006">
    <property type="entry name" value="ADF-H/Gelsolin-like_dom_sf"/>
</dbReference>
<evidence type="ECO:0000256" key="3">
    <source>
        <dbReference type="ARBA" id="ARBA00022490"/>
    </source>
</evidence>
<evidence type="ECO:0000256" key="1">
    <source>
        <dbReference type="ARBA" id="ARBA00004245"/>
    </source>
</evidence>
<organism evidence="9 11">
    <name type="scientific">Caulochytrium protostelioides</name>
    <dbReference type="NCBI Taxonomy" id="1555241"/>
    <lineage>
        <taxon>Eukaryota</taxon>
        <taxon>Fungi</taxon>
        <taxon>Fungi incertae sedis</taxon>
        <taxon>Chytridiomycota</taxon>
        <taxon>Chytridiomycota incertae sedis</taxon>
        <taxon>Chytridiomycetes</taxon>
        <taxon>Caulochytriales</taxon>
        <taxon>Caulochytriaceae</taxon>
        <taxon>Caulochytrium</taxon>
    </lineage>
</organism>
<dbReference type="Proteomes" id="UP000274922">
    <property type="component" value="Unassembled WGS sequence"/>
</dbReference>
<evidence type="ECO:0000256" key="6">
    <source>
        <dbReference type="ARBA" id="ARBA00023212"/>
    </source>
</evidence>
<evidence type="ECO:0000256" key="7">
    <source>
        <dbReference type="ARBA" id="ARBA00038532"/>
    </source>
</evidence>
<dbReference type="GO" id="GO:0003785">
    <property type="term" value="F:actin monomer binding"/>
    <property type="evidence" value="ECO:0007669"/>
    <property type="project" value="TreeGrafter"/>
</dbReference>
<evidence type="ECO:0000313" key="10">
    <source>
        <dbReference type="EMBL" id="RKP03066.1"/>
    </source>
</evidence>
<dbReference type="InterPro" id="IPR002108">
    <property type="entry name" value="ADF-H"/>
</dbReference>
<proteinExistence type="inferred from homology"/>
<comment type="subunit">
    <text evidence="7">Interacts with G-actin; ADP-actin form.</text>
</comment>
<keyword evidence="3" id="KW-0963">Cytoplasm</keyword>
<evidence type="ECO:0000256" key="4">
    <source>
        <dbReference type="ARBA" id="ARBA00022737"/>
    </source>
</evidence>
<comment type="subcellular location">
    <subcellularLocation>
        <location evidence="1">Cytoplasm</location>
        <location evidence="1">Cytoskeleton</location>
    </subcellularLocation>
</comment>
<dbReference type="Gene3D" id="3.40.20.10">
    <property type="entry name" value="Severin"/>
    <property type="match status" value="1"/>
</dbReference>
<dbReference type="PANTHER" id="PTHR13759">
    <property type="entry name" value="TWINFILIN"/>
    <property type="match status" value="1"/>
</dbReference>
<dbReference type="OrthoDB" id="10249245at2759"/>
<dbReference type="AlphaFoldDB" id="A0A4V1ITM9"/>
<sequence>MVSRSRKWQYAVLNVDTTTCTIVPETCLSTEDARALPAFSEDHDNDASPDATPYAHLLARLPRDHARFILYDLAYAVPRDAAAGGGADDEMVMRTSSRLVLITWCPDDAPVRERMLFASSKAGLVQSLENAPCGFGGALVQASDWDDMTSLVEMAREAVGVKGPDLTIVHANGVHEKQSGRTLCAKEE</sequence>
<keyword evidence="6" id="KW-0206">Cytoskeleton</keyword>
<reference evidence="10" key="2">
    <citation type="submission" date="2018-04" db="EMBL/GenBank/DDBJ databases">
        <title>Leveraging single-cell genomics to expand the Fungal Tree of Life.</title>
        <authorList>
            <consortium name="DOE Joint Genome Institute"/>
            <person name="Ahrendt S.R."/>
            <person name="Quandt C.A."/>
            <person name="Ciobanu D."/>
            <person name="Clum A."/>
            <person name="Salamov A."/>
            <person name="Andreopoulos B."/>
            <person name="Cheng J.-F."/>
            <person name="Woyke T."/>
            <person name="Pelin A."/>
            <person name="Henrissat B."/>
            <person name="Benny G.L."/>
            <person name="Smith M.E."/>
            <person name="James T.Y."/>
            <person name="Grigoriev I.V."/>
        </authorList>
    </citation>
    <scope>NUCLEOTIDE SEQUENCE</scope>
    <source>
        <strain evidence="10">ATCC 52028</strain>
    </source>
</reference>
<evidence type="ECO:0000256" key="2">
    <source>
        <dbReference type="ARBA" id="ARBA00009557"/>
    </source>
</evidence>
<keyword evidence="12" id="KW-1185">Reference proteome</keyword>
<evidence type="ECO:0000256" key="5">
    <source>
        <dbReference type="ARBA" id="ARBA00023203"/>
    </source>
</evidence>
<protein>
    <recommendedName>
        <fullName evidence="8">ADF-H domain-containing protein</fullName>
    </recommendedName>
</protein>
<keyword evidence="5" id="KW-0009">Actin-binding</keyword>
<dbReference type="SUPFAM" id="SSF55753">
    <property type="entry name" value="Actin depolymerizing proteins"/>
    <property type="match status" value="1"/>
</dbReference>
<dbReference type="STRING" id="1555241.A0A4V1ITM9"/>
<dbReference type="Pfam" id="PF00241">
    <property type="entry name" value="Cofilin_ADF"/>
    <property type="match status" value="1"/>
</dbReference>
<keyword evidence="4" id="KW-0677">Repeat</keyword>
<dbReference type="SMART" id="SM00102">
    <property type="entry name" value="ADF"/>
    <property type="match status" value="1"/>
</dbReference>
<accession>A0A4V1ITM9</accession>